<sequence>MESTSRLLFYIQDGEDDGDEDIDLIRPSTLLMPALFHI</sequence>
<reference evidence="1" key="1">
    <citation type="submission" date="2021-03" db="EMBL/GenBank/DDBJ databases">
        <authorList>
            <consortium name="Genoscope - CEA"/>
            <person name="William W."/>
        </authorList>
    </citation>
    <scope>NUCLEOTIDE SEQUENCE</scope>
    <source>
        <strain evidence="1">Doubled-haploid Pahang</strain>
    </source>
</reference>
<organism evidence="2 3">
    <name type="scientific">Musa acuminata subsp. malaccensis</name>
    <name type="common">Wild banana</name>
    <name type="synonym">Musa malaccensis</name>
    <dbReference type="NCBI Taxonomy" id="214687"/>
    <lineage>
        <taxon>Eukaryota</taxon>
        <taxon>Viridiplantae</taxon>
        <taxon>Streptophyta</taxon>
        <taxon>Embryophyta</taxon>
        <taxon>Tracheophyta</taxon>
        <taxon>Spermatophyta</taxon>
        <taxon>Magnoliopsida</taxon>
        <taxon>Liliopsida</taxon>
        <taxon>Zingiberales</taxon>
        <taxon>Musaceae</taxon>
        <taxon>Musa</taxon>
    </lineage>
</organism>
<keyword evidence="3" id="KW-1185">Reference proteome</keyword>
<evidence type="ECO:0000313" key="2">
    <source>
        <dbReference type="EnsemblPlants" id="Ma06_p34680.1"/>
    </source>
</evidence>
<dbReference type="EMBL" id="HG996471">
    <property type="protein sequence ID" value="CAG1848293.1"/>
    <property type="molecule type" value="Genomic_DNA"/>
</dbReference>
<accession>A0A804JNR2</accession>
<proteinExistence type="predicted"/>
<dbReference type="Gramene" id="Ma06_t34680.1">
    <property type="protein sequence ID" value="Ma06_p34680.1"/>
    <property type="gene ID" value="Ma06_g34680"/>
</dbReference>
<dbReference type="Proteomes" id="UP000012960">
    <property type="component" value="Unplaced"/>
</dbReference>
<evidence type="ECO:0000313" key="3">
    <source>
        <dbReference type="Proteomes" id="UP000012960"/>
    </source>
</evidence>
<dbReference type="AlphaFoldDB" id="A0A804JNR2"/>
<evidence type="ECO:0000313" key="1">
    <source>
        <dbReference type="EMBL" id="CAG1848293.1"/>
    </source>
</evidence>
<dbReference type="EnsemblPlants" id="Ma06_t34680.1">
    <property type="protein sequence ID" value="Ma06_p34680.1"/>
    <property type="gene ID" value="Ma06_g34680"/>
</dbReference>
<name>A0A804JNR2_MUSAM</name>
<gene>
    <name evidence="1" type="ORF">GSMUA_180880.1</name>
</gene>
<reference evidence="2" key="2">
    <citation type="submission" date="2021-05" db="UniProtKB">
        <authorList>
            <consortium name="EnsemblPlants"/>
        </authorList>
    </citation>
    <scope>IDENTIFICATION</scope>
    <source>
        <strain evidence="2">subsp. malaccensis</strain>
    </source>
</reference>
<protein>
    <submittedName>
        <fullName evidence="1">(wild Malaysian banana) hypothetical protein</fullName>
    </submittedName>
</protein>
<dbReference type="InParanoid" id="A0A804JNR2"/>